<dbReference type="Proteomes" id="UP000002971">
    <property type="component" value="Unassembled WGS sequence"/>
</dbReference>
<sequence>MKRGYTSKQAIGSMNTELQGSIASSDEFSDVVEIASQIFEGFGMTVNKNGILHK</sequence>
<evidence type="ECO:0000313" key="2">
    <source>
        <dbReference type="Proteomes" id="UP000002971"/>
    </source>
</evidence>
<dbReference type="AlphaFoldDB" id="F7QX49"/>
<protein>
    <submittedName>
        <fullName evidence="1">Uncharacterized protein</fullName>
    </submittedName>
</protein>
<gene>
    <name evidence="1" type="ORF">LRU_00003</name>
</gene>
<name>F7QX49_9LACO</name>
<dbReference type="EMBL" id="AFOJ01000001">
    <property type="protein sequence ID" value="EGM53610.1"/>
    <property type="molecule type" value="Genomic_DNA"/>
</dbReference>
<comment type="caution">
    <text evidence="1">The sequence shown here is derived from an EMBL/GenBank/DDBJ whole genome shotgun (WGS) entry which is preliminary data.</text>
</comment>
<organism evidence="1 2">
    <name type="scientific">Ligilactobacillus ruminis SPM0211</name>
    <dbReference type="NCBI Taxonomy" id="1040964"/>
    <lineage>
        <taxon>Bacteria</taxon>
        <taxon>Bacillati</taxon>
        <taxon>Bacillota</taxon>
        <taxon>Bacilli</taxon>
        <taxon>Lactobacillales</taxon>
        <taxon>Lactobacillaceae</taxon>
        <taxon>Ligilactobacillus</taxon>
    </lineage>
</organism>
<accession>F7QX49</accession>
<reference evidence="1 2" key="1">
    <citation type="journal article" date="2011" name="J. Bacteriol.">
        <title>Genome Sequence of Lactobacillus ruminis SPM0211, Isolated from a Fecal Sample from a Healthy Korean.</title>
        <authorList>
            <person name="Lee S."/>
            <person name="Cho Y.J."/>
            <person name="Lee A.H."/>
            <person name="Chun J."/>
            <person name="Ha N.J."/>
            <person name="Ko G."/>
        </authorList>
    </citation>
    <scope>NUCLEOTIDE SEQUENCE [LARGE SCALE GENOMIC DNA]</scope>
    <source>
        <strain evidence="1 2">SPM0211</strain>
    </source>
</reference>
<evidence type="ECO:0000313" key="1">
    <source>
        <dbReference type="EMBL" id="EGM53610.1"/>
    </source>
</evidence>
<proteinExistence type="predicted"/>